<gene>
    <name evidence="1" type="ORF">GLOINDRAFT_32945</name>
</gene>
<organism evidence="1">
    <name type="scientific">Rhizophagus irregularis (strain DAOM 181602 / DAOM 197198 / MUCL 43194)</name>
    <name type="common">Arbuscular mycorrhizal fungus</name>
    <name type="synonym">Glomus intraradices</name>
    <dbReference type="NCBI Taxonomy" id="747089"/>
    <lineage>
        <taxon>Eukaryota</taxon>
        <taxon>Fungi</taxon>
        <taxon>Fungi incertae sedis</taxon>
        <taxon>Mucoromycota</taxon>
        <taxon>Glomeromycotina</taxon>
        <taxon>Glomeromycetes</taxon>
        <taxon>Glomerales</taxon>
        <taxon>Glomeraceae</taxon>
        <taxon>Rhizophagus</taxon>
    </lineage>
</organism>
<evidence type="ECO:0000313" key="1">
    <source>
        <dbReference type="EMBL" id="ESA07395.1"/>
    </source>
</evidence>
<reference evidence="1" key="1">
    <citation type="submission" date="2013-07" db="EMBL/GenBank/DDBJ databases">
        <title>The genome of an arbuscular mycorrhizal fungus provides insights into the evolution of the oldest plant symbiosis.</title>
        <authorList>
            <consortium name="DOE Joint Genome Institute"/>
            <person name="Tisserant E."/>
            <person name="Malbreil M."/>
            <person name="Kuo A."/>
            <person name="Kohler A."/>
            <person name="Symeonidi A."/>
            <person name="Balestrini R."/>
            <person name="Charron P."/>
            <person name="Duensing N."/>
            <person name="Frei-dit-Frey N."/>
            <person name="Gianinazzi-Pearson V."/>
            <person name="Gilbert B."/>
            <person name="Handa Y."/>
            <person name="Hijri M."/>
            <person name="Kaul R."/>
            <person name="Kawaguchi M."/>
            <person name="Krajinski F."/>
            <person name="Lammers P."/>
            <person name="Lapierre D."/>
            <person name="Masclaux F.G."/>
            <person name="Murat C."/>
            <person name="Morin E."/>
            <person name="Ndikumana S."/>
            <person name="Pagni M."/>
            <person name="Petitpierre D."/>
            <person name="Requena N."/>
            <person name="Rosikiewicz P."/>
            <person name="Riley R."/>
            <person name="Saito K."/>
            <person name="San Clemente H."/>
            <person name="Shapiro H."/>
            <person name="van Tuinen D."/>
            <person name="Becard G."/>
            <person name="Bonfante P."/>
            <person name="Paszkowski U."/>
            <person name="Shachar-Hill Y."/>
            <person name="Young J.P."/>
            <person name="Sanders I.R."/>
            <person name="Henrissat B."/>
            <person name="Rensing S.A."/>
            <person name="Grigoriev I.V."/>
            <person name="Corradi N."/>
            <person name="Roux C."/>
            <person name="Martin F."/>
        </authorList>
    </citation>
    <scope>NUCLEOTIDE SEQUENCE</scope>
    <source>
        <strain evidence="1">DAOM 197198</strain>
    </source>
</reference>
<protein>
    <submittedName>
        <fullName evidence="1">Uncharacterized protein</fullName>
    </submittedName>
</protein>
<dbReference type="HOGENOM" id="CLU_3069876_0_0_1"/>
<sequence>MFLDWLTEMQIVRKFTRLVIVIDMFACGVYMMIVILVSCNSVYGQNGPNIIVT</sequence>
<accession>U9TGW3</accession>
<dbReference type="EMBL" id="KI290393">
    <property type="protein sequence ID" value="ESA07395.1"/>
    <property type="molecule type" value="Genomic_DNA"/>
</dbReference>
<dbReference type="AlphaFoldDB" id="U9TGW3"/>
<proteinExistence type="predicted"/>
<name>U9TGW3_RHIID</name>